<dbReference type="InterPro" id="IPR043128">
    <property type="entry name" value="Rev_trsase/Diguanyl_cyclase"/>
</dbReference>
<protein>
    <submittedName>
        <fullName evidence="2">Uncharacterized protein</fullName>
    </submittedName>
</protein>
<dbReference type="InterPro" id="IPR053134">
    <property type="entry name" value="RNA-dir_DNA_polymerase"/>
</dbReference>
<dbReference type="PANTHER" id="PTHR24559:SF444">
    <property type="entry name" value="REVERSE TRANSCRIPTASE DOMAIN-CONTAINING PROTEIN"/>
    <property type="match status" value="1"/>
</dbReference>
<dbReference type="Pfam" id="PF13650">
    <property type="entry name" value="Asp_protease_2"/>
    <property type="match status" value="1"/>
</dbReference>
<keyword evidence="1" id="KW-0378">Hydrolase</keyword>
<evidence type="ECO:0000313" key="2">
    <source>
        <dbReference type="EMBL" id="KAE8238726.1"/>
    </source>
</evidence>
<name>A0A177TEW4_9BASI</name>
<evidence type="ECO:0000256" key="1">
    <source>
        <dbReference type="ARBA" id="ARBA00022801"/>
    </source>
</evidence>
<comment type="caution">
    <text evidence="2">The sequence shown here is derived from an EMBL/GenBank/DDBJ whole genome shotgun (WGS) entry which is preliminary data.</text>
</comment>
<dbReference type="InterPro" id="IPR001995">
    <property type="entry name" value="Peptidase_A2_cat"/>
</dbReference>
<sequence>MRGNGERTGPPLGLRPHGALNRGVPTLHHAVDEQNADTEFVPSSLPPAELHLADRAHFRQQKCFNLDPVEKPLQHPTFRYGEIVQLGGLAETATGRGYMNHVPLTVQVHVNSSTAAPVSSLLDTGASLSTIDAGLLERLGGRPEGEQMVVRGIGETKTLGFVTMVFFIEARDVRDKQVFLECRHDFHVLPSFAPGLCLGLDFIAGHDLTISAARGRARVNKFTFPVHEKLSGPYATAVELHTVADIEIAPDTNVWVPVDASSLAPGVDYCVHPRLSVSPDEQVRLAGPAGLMTHKSRRHVLLGNFGSVGVHLKSGTIVADAVAGHVGDAVRTSAQDFTLGVPSSSSPAHLFTSTPAGDPTESAADPIDAFELDDDSVIDPRHDAATTSVDEHFRVGIGPDGRPPPEIVDLLRRHTAAFALDGRPGLVTGAEMSIKLKDDAVLRPEPPRRAGPAKLAPMDAAIDQLLAWDVIEPSESPVSFPVLMVRQYGKWRFCVDYRQLNANTVSDRYPLPTIDSVFQTLCGKSVFSSLDAIRGYHQLPVRETDRWKTAFVCHRGIVISAALGITYPLTPSRECGLRC</sequence>
<dbReference type="PROSITE" id="PS50175">
    <property type="entry name" value="ASP_PROT_RETROV"/>
    <property type="match status" value="1"/>
</dbReference>
<dbReference type="InterPro" id="IPR043502">
    <property type="entry name" value="DNA/RNA_pol_sf"/>
</dbReference>
<accession>A0A177TEW4</accession>
<gene>
    <name evidence="2" type="ORF">A4X13_0g8405</name>
</gene>
<dbReference type="CDD" id="cd01647">
    <property type="entry name" value="RT_LTR"/>
    <property type="match status" value="1"/>
</dbReference>
<dbReference type="Gene3D" id="3.30.70.270">
    <property type="match status" value="1"/>
</dbReference>
<dbReference type="PANTHER" id="PTHR24559">
    <property type="entry name" value="TRANSPOSON TY3-I GAG-POL POLYPROTEIN"/>
    <property type="match status" value="1"/>
</dbReference>
<dbReference type="Proteomes" id="UP000077521">
    <property type="component" value="Unassembled WGS sequence"/>
</dbReference>
<reference evidence="2" key="2">
    <citation type="journal article" date="2019" name="IMA Fungus">
        <title>Genome sequencing and comparison of five Tilletia species to identify candidate genes for the detection of regulated species infecting wheat.</title>
        <authorList>
            <person name="Nguyen H.D.T."/>
            <person name="Sultana T."/>
            <person name="Kesanakurti P."/>
            <person name="Hambleton S."/>
        </authorList>
    </citation>
    <scope>NUCLEOTIDE SEQUENCE</scope>
    <source>
        <strain evidence="2">DAOMC 236416</strain>
    </source>
</reference>
<evidence type="ECO:0000313" key="3">
    <source>
        <dbReference type="Proteomes" id="UP000077521"/>
    </source>
</evidence>
<dbReference type="Gene3D" id="3.10.10.10">
    <property type="entry name" value="HIV Type 1 Reverse Transcriptase, subunit A, domain 1"/>
    <property type="match status" value="1"/>
</dbReference>
<dbReference type="GO" id="GO:0004190">
    <property type="term" value="F:aspartic-type endopeptidase activity"/>
    <property type="evidence" value="ECO:0007669"/>
    <property type="project" value="InterPro"/>
</dbReference>
<dbReference type="EMBL" id="LWDF02001443">
    <property type="protein sequence ID" value="KAE8238726.1"/>
    <property type="molecule type" value="Genomic_DNA"/>
</dbReference>
<dbReference type="InterPro" id="IPR000477">
    <property type="entry name" value="RT_dom"/>
</dbReference>
<dbReference type="CDD" id="cd00303">
    <property type="entry name" value="retropepsin_like"/>
    <property type="match status" value="1"/>
</dbReference>
<dbReference type="GO" id="GO:0006508">
    <property type="term" value="P:proteolysis"/>
    <property type="evidence" value="ECO:0007669"/>
    <property type="project" value="InterPro"/>
</dbReference>
<dbReference type="Pfam" id="PF00078">
    <property type="entry name" value="RVT_1"/>
    <property type="match status" value="1"/>
</dbReference>
<dbReference type="AlphaFoldDB" id="A0A177TEW4"/>
<dbReference type="Gene3D" id="2.40.70.10">
    <property type="entry name" value="Acid Proteases"/>
    <property type="match status" value="1"/>
</dbReference>
<dbReference type="SUPFAM" id="SSF50630">
    <property type="entry name" value="Acid proteases"/>
    <property type="match status" value="1"/>
</dbReference>
<reference evidence="2" key="1">
    <citation type="submission" date="2016-04" db="EMBL/GenBank/DDBJ databases">
        <authorList>
            <person name="Nguyen H.D."/>
            <person name="Samba Siva P."/>
            <person name="Cullis J."/>
            <person name="Levesque C.A."/>
            <person name="Hambleton S."/>
        </authorList>
    </citation>
    <scope>NUCLEOTIDE SEQUENCE</scope>
    <source>
        <strain evidence="2">DAOMC 236416</strain>
    </source>
</reference>
<dbReference type="SUPFAM" id="SSF56672">
    <property type="entry name" value="DNA/RNA polymerases"/>
    <property type="match status" value="1"/>
</dbReference>
<organism evidence="2 3">
    <name type="scientific">Tilletia indica</name>
    <dbReference type="NCBI Taxonomy" id="43049"/>
    <lineage>
        <taxon>Eukaryota</taxon>
        <taxon>Fungi</taxon>
        <taxon>Dikarya</taxon>
        <taxon>Basidiomycota</taxon>
        <taxon>Ustilaginomycotina</taxon>
        <taxon>Exobasidiomycetes</taxon>
        <taxon>Tilletiales</taxon>
        <taxon>Tilletiaceae</taxon>
        <taxon>Tilletia</taxon>
    </lineage>
</organism>
<proteinExistence type="predicted"/>
<keyword evidence="3" id="KW-1185">Reference proteome</keyword>
<dbReference type="InterPro" id="IPR021109">
    <property type="entry name" value="Peptidase_aspartic_dom_sf"/>
</dbReference>